<evidence type="ECO:0000256" key="1">
    <source>
        <dbReference type="ARBA" id="ARBA00006540"/>
    </source>
</evidence>
<dbReference type="Gene3D" id="3.30.160.810">
    <property type="match status" value="1"/>
</dbReference>
<evidence type="ECO:0000256" key="9">
    <source>
        <dbReference type="RuleBase" id="RU003906"/>
    </source>
</evidence>
<comment type="similarity">
    <text evidence="1 8">Belongs to the universal ribosomal protein uL3 family.</text>
</comment>
<dbReference type="InterPro" id="IPR000597">
    <property type="entry name" value="Ribosomal_uL3"/>
</dbReference>
<gene>
    <name evidence="10" type="primary">rplC</name>
    <name evidence="10" type="ORF">FZC36_00410</name>
</gene>
<dbReference type="SUPFAM" id="SSF50447">
    <property type="entry name" value="Translation proteins"/>
    <property type="match status" value="1"/>
</dbReference>
<dbReference type="GO" id="GO:0003735">
    <property type="term" value="F:structural constituent of ribosome"/>
    <property type="evidence" value="ECO:0007669"/>
    <property type="project" value="UniProtKB-UniRule"/>
</dbReference>
<dbReference type="Pfam" id="PF00297">
    <property type="entry name" value="Ribosomal_L3"/>
    <property type="match status" value="1"/>
</dbReference>
<dbReference type="Gene3D" id="2.40.30.10">
    <property type="entry name" value="Translation factors"/>
    <property type="match status" value="1"/>
</dbReference>
<keyword evidence="11" id="KW-1185">Reference proteome</keyword>
<evidence type="ECO:0000256" key="3">
    <source>
        <dbReference type="ARBA" id="ARBA00022730"/>
    </source>
</evidence>
<dbReference type="KEGG" id="nabu:FZC36_00410"/>
<dbReference type="Proteomes" id="UP000324924">
    <property type="component" value="Chromosome"/>
</dbReference>
<evidence type="ECO:0000256" key="4">
    <source>
        <dbReference type="ARBA" id="ARBA00022884"/>
    </source>
</evidence>
<keyword evidence="6 8" id="KW-0687">Ribonucleoprotein</keyword>
<dbReference type="AlphaFoldDB" id="A0A5C0UGV6"/>
<comment type="subunit">
    <text evidence="9">Part of the 50S ribosomal subunit. Forms a cluster with proteins L14 and L19.</text>
</comment>
<evidence type="ECO:0000256" key="5">
    <source>
        <dbReference type="ARBA" id="ARBA00022980"/>
    </source>
</evidence>
<evidence type="ECO:0000256" key="2">
    <source>
        <dbReference type="ARBA" id="ARBA00022481"/>
    </source>
</evidence>
<dbReference type="InterPro" id="IPR019927">
    <property type="entry name" value="Ribosomal_uL3_bac/org-type"/>
</dbReference>
<dbReference type="FunFam" id="2.40.30.10:FF:000004">
    <property type="entry name" value="50S ribosomal protein L3"/>
    <property type="match status" value="1"/>
</dbReference>
<dbReference type="EMBL" id="CP043314">
    <property type="protein sequence ID" value="QEK38901.1"/>
    <property type="molecule type" value="Genomic_DNA"/>
</dbReference>
<reference evidence="10 11" key="1">
    <citation type="submission" date="2019-08" db="EMBL/GenBank/DDBJ databases">
        <title>Highly reduced genomes of protist endosymbionts show evolutionary convergence.</title>
        <authorList>
            <person name="George E."/>
            <person name="Husnik F."/>
            <person name="Tashyreva D."/>
            <person name="Prokopchuk G."/>
            <person name="Horak A."/>
            <person name="Kwong W.K."/>
            <person name="Lukes J."/>
            <person name="Keeling P.J."/>
        </authorList>
    </citation>
    <scope>NUCLEOTIDE SEQUENCE [LARGE SCALE GENOMIC DNA]</scope>
    <source>
        <strain evidence="10">1604HC</strain>
    </source>
</reference>
<dbReference type="GO" id="GO:0019843">
    <property type="term" value="F:rRNA binding"/>
    <property type="evidence" value="ECO:0007669"/>
    <property type="project" value="UniProtKB-KW"/>
</dbReference>
<keyword evidence="5 8" id="KW-0689">Ribosomal protein</keyword>
<accession>A0A5C0UGV6</accession>
<protein>
    <recommendedName>
        <fullName evidence="7 9">50S ribosomal protein L3</fullName>
    </recommendedName>
</protein>
<evidence type="ECO:0000313" key="10">
    <source>
        <dbReference type="EMBL" id="QEK38901.1"/>
    </source>
</evidence>
<dbReference type="PANTHER" id="PTHR11229">
    <property type="entry name" value="50S RIBOSOMAL PROTEIN L3"/>
    <property type="match status" value="1"/>
</dbReference>
<sequence>MSIERKRYGFIAIKQGMTQIAVDSESNVPDYVAGTLLWIQDTIVVDKKTKDRDGYESLILGVGRSKEKNWNNPQLKMFEGLDFIPKYMKEFKFENIDNFSKGQFVDVEDFLKIGSLVDIQGKTLGKGFSGGMKRHGFAGLRATHGVSKAHRSCGSTGSRKPGRVFKGKKMPGRYGNETVTCQNLEVLYISKEKLFEKFNGSLILVKGAVPGYKGSACNIYSSFDPKGGVS</sequence>
<dbReference type="NCBIfam" id="TIGR03625">
    <property type="entry name" value="L3_bact"/>
    <property type="match status" value="1"/>
</dbReference>
<evidence type="ECO:0000256" key="8">
    <source>
        <dbReference type="RuleBase" id="RU003905"/>
    </source>
</evidence>
<dbReference type="RefSeq" id="WP_148972024.1">
    <property type="nucleotide sequence ID" value="NZ_CP043314.1"/>
</dbReference>
<proteinExistence type="inferred from homology"/>
<evidence type="ECO:0000256" key="7">
    <source>
        <dbReference type="NCBIfam" id="TIGR03625"/>
    </source>
</evidence>
<dbReference type="PANTHER" id="PTHR11229:SF16">
    <property type="entry name" value="LARGE RIBOSOMAL SUBUNIT PROTEIN UL3C"/>
    <property type="match status" value="1"/>
</dbReference>
<dbReference type="InterPro" id="IPR009000">
    <property type="entry name" value="Transl_B-barrel_sf"/>
</dbReference>
<dbReference type="InterPro" id="IPR019926">
    <property type="entry name" value="Ribosomal_uL3_CS"/>
</dbReference>
<comment type="function">
    <text evidence="9">One of the primary rRNA binding proteins, it binds directly near the 3'-end of the 23S rRNA, where it nucleates assembly of the 50S subunit.</text>
</comment>
<name>A0A5C0UGV6_9PROT</name>
<evidence type="ECO:0000313" key="11">
    <source>
        <dbReference type="Proteomes" id="UP000324924"/>
    </source>
</evidence>
<evidence type="ECO:0000256" key="6">
    <source>
        <dbReference type="ARBA" id="ARBA00023274"/>
    </source>
</evidence>
<organism evidence="10 11">
    <name type="scientific">Candidatus Nesciobacter abundans</name>
    <dbReference type="NCBI Taxonomy" id="2601668"/>
    <lineage>
        <taxon>Bacteria</taxon>
        <taxon>Pseudomonadati</taxon>
        <taxon>Pseudomonadota</taxon>
        <taxon>Alphaproteobacteria</taxon>
        <taxon>Holosporales</taxon>
        <taxon>Holosporaceae</taxon>
        <taxon>Candidatus Nesciobacter</taxon>
    </lineage>
</organism>
<dbReference type="GO" id="GO:0006412">
    <property type="term" value="P:translation"/>
    <property type="evidence" value="ECO:0007669"/>
    <property type="project" value="UniProtKB-UniRule"/>
</dbReference>
<dbReference type="GO" id="GO:0005840">
    <property type="term" value="C:ribosome"/>
    <property type="evidence" value="ECO:0007669"/>
    <property type="project" value="UniProtKB-UniRule"/>
</dbReference>
<dbReference type="PROSITE" id="PS00474">
    <property type="entry name" value="RIBOSOMAL_L3"/>
    <property type="match status" value="1"/>
</dbReference>
<keyword evidence="3 9" id="KW-0699">rRNA-binding</keyword>
<dbReference type="OrthoDB" id="9806135at2"/>
<keyword evidence="4 9" id="KW-0694">RNA-binding</keyword>
<keyword evidence="2" id="KW-0488">Methylation</keyword>
<dbReference type="GO" id="GO:1990904">
    <property type="term" value="C:ribonucleoprotein complex"/>
    <property type="evidence" value="ECO:0007669"/>
    <property type="project" value="UniProtKB-KW"/>
</dbReference>